<proteinExistence type="predicted"/>
<keyword evidence="2" id="KW-1185">Reference proteome</keyword>
<reference evidence="1 2" key="1">
    <citation type="submission" date="2023-06" db="EMBL/GenBank/DDBJ databases">
        <title>Draft Genome Sequences of lactic acid bacteria strains isolated from fermented milk products.</title>
        <authorList>
            <person name="Elcheninov A.G."/>
            <person name="Klyukina A."/>
            <person name="Zayulina K.S."/>
            <person name="Gavirova L.A."/>
            <person name="Shcherbakova P.A."/>
            <person name="Shestakov A.I."/>
            <person name="Kublanov I.V."/>
            <person name="Kochetkova T.V."/>
        </authorList>
    </citation>
    <scope>NUCLEOTIDE SEQUENCE [LARGE SCALE GENOMIC DNA]</scope>
    <source>
        <strain evidence="1 2">TOM.81</strain>
    </source>
</reference>
<dbReference type="InterPro" id="IPR006448">
    <property type="entry name" value="Phage_term_ssu_P27"/>
</dbReference>
<dbReference type="RefSeq" id="WP_289457251.1">
    <property type="nucleotide sequence ID" value="NZ_JAUCAQ010000037.1"/>
</dbReference>
<protein>
    <submittedName>
        <fullName evidence="1">Phage terminase small subunit P27 family</fullName>
    </submittedName>
</protein>
<dbReference type="Proteomes" id="UP001242903">
    <property type="component" value="Unassembled WGS sequence"/>
</dbReference>
<evidence type="ECO:0000313" key="2">
    <source>
        <dbReference type="Proteomes" id="UP001242903"/>
    </source>
</evidence>
<evidence type="ECO:0000313" key="1">
    <source>
        <dbReference type="EMBL" id="MDM7647508.1"/>
    </source>
</evidence>
<name>A0ABT7S1R0_9LACO</name>
<dbReference type="NCBIfam" id="TIGR01558">
    <property type="entry name" value="sm_term_P27"/>
    <property type="match status" value="1"/>
</dbReference>
<sequence length="159" mass="17637">MTQNIKLDDSKDARKYQRERTEKVKDLNKSFDELITQAPAFIKDRASKKLYKYLAEQLNKSGYINNTDSSILLTLVINIQALQSAYESLNNVGATYTTDNGMIKKNPAVDVITNTTTKILSGSAALGFSPASRASLINLAQVDSEDSAQKLMEMFSDDE</sequence>
<accession>A0ABT7S1R0</accession>
<comment type="caution">
    <text evidence="1">The sequence shown here is derived from an EMBL/GenBank/DDBJ whole genome shotgun (WGS) entry which is preliminary data.</text>
</comment>
<dbReference type="Pfam" id="PF05119">
    <property type="entry name" value="Terminase_4"/>
    <property type="match status" value="1"/>
</dbReference>
<gene>
    <name evidence="1" type="ORF">QUE93_10865</name>
</gene>
<dbReference type="EMBL" id="JAUCAQ010000037">
    <property type="protein sequence ID" value="MDM7647508.1"/>
    <property type="molecule type" value="Genomic_DNA"/>
</dbReference>
<organism evidence="1 2">
    <name type="scientific">Leuconostoc falkenbergense</name>
    <dbReference type="NCBI Taxonomy" id="2766470"/>
    <lineage>
        <taxon>Bacteria</taxon>
        <taxon>Bacillati</taxon>
        <taxon>Bacillota</taxon>
        <taxon>Bacilli</taxon>
        <taxon>Lactobacillales</taxon>
        <taxon>Lactobacillaceae</taxon>
        <taxon>Leuconostoc</taxon>
    </lineage>
</organism>